<feature type="region of interest" description="Disordered" evidence="1">
    <location>
        <begin position="1"/>
        <end position="44"/>
    </location>
</feature>
<proteinExistence type="predicted"/>
<comment type="caution">
    <text evidence="2">The sequence shown here is derived from an EMBL/GenBank/DDBJ whole genome shotgun (WGS) entry which is preliminary data.</text>
</comment>
<dbReference type="Proteomes" id="UP000683360">
    <property type="component" value="Unassembled WGS sequence"/>
</dbReference>
<name>A0A8S3TIT3_MYTED</name>
<evidence type="ECO:0000313" key="2">
    <source>
        <dbReference type="EMBL" id="CAG2233655.1"/>
    </source>
</evidence>
<protein>
    <submittedName>
        <fullName evidence="2">Uncharacterized protein</fullName>
    </submittedName>
</protein>
<reference evidence="2" key="1">
    <citation type="submission" date="2021-03" db="EMBL/GenBank/DDBJ databases">
        <authorList>
            <person name="Bekaert M."/>
        </authorList>
    </citation>
    <scope>NUCLEOTIDE SEQUENCE</scope>
</reference>
<evidence type="ECO:0000256" key="1">
    <source>
        <dbReference type="SAM" id="MobiDB-lite"/>
    </source>
</evidence>
<gene>
    <name evidence="2" type="ORF">MEDL_46329</name>
</gene>
<feature type="region of interest" description="Disordered" evidence="1">
    <location>
        <begin position="196"/>
        <end position="218"/>
    </location>
</feature>
<evidence type="ECO:0000313" key="3">
    <source>
        <dbReference type="Proteomes" id="UP000683360"/>
    </source>
</evidence>
<dbReference type="AlphaFoldDB" id="A0A8S3TIT3"/>
<keyword evidence="3" id="KW-1185">Reference proteome</keyword>
<dbReference type="EMBL" id="CAJPWZ010002214">
    <property type="protein sequence ID" value="CAG2233655.1"/>
    <property type="molecule type" value="Genomic_DNA"/>
</dbReference>
<organism evidence="2 3">
    <name type="scientific">Mytilus edulis</name>
    <name type="common">Blue mussel</name>
    <dbReference type="NCBI Taxonomy" id="6550"/>
    <lineage>
        <taxon>Eukaryota</taxon>
        <taxon>Metazoa</taxon>
        <taxon>Spiralia</taxon>
        <taxon>Lophotrochozoa</taxon>
        <taxon>Mollusca</taxon>
        <taxon>Bivalvia</taxon>
        <taxon>Autobranchia</taxon>
        <taxon>Pteriomorphia</taxon>
        <taxon>Mytilida</taxon>
        <taxon>Mytiloidea</taxon>
        <taxon>Mytilidae</taxon>
        <taxon>Mytilinae</taxon>
        <taxon>Mytilus</taxon>
    </lineage>
</organism>
<accession>A0A8S3TIT3</accession>
<sequence length="218" mass="24258">MLINVQEGPNSDEGLNGDEGPNSDEGTNGDEGPNSDAGSNADQPWSMHVQYGTLSSRPTLEYACTVWDPFQQTNLGVCMYNMGPFPADQPWSMHVHNCGNGECTNSLCSASHKCVNCNGDHPSTSARCHKKLQVLRRINIKRHLTNKKKYVKVNWEERKRIPKKCLENGLRRYQITANQLTICTKHSQIASVKRKKSLVHTKKSSQGNTINHADGVVI</sequence>